<feature type="region of interest" description="Disordered" evidence="1">
    <location>
        <begin position="362"/>
        <end position="420"/>
    </location>
</feature>
<protein>
    <submittedName>
        <fullName evidence="2">Uncharacterized protein</fullName>
    </submittedName>
</protein>
<evidence type="ECO:0000313" key="2">
    <source>
        <dbReference type="EMBL" id="EJK64072.1"/>
    </source>
</evidence>
<evidence type="ECO:0000313" key="3">
    <source>
        <dbReference type="Proteomes" id="UP000266841"/>
    </source>
</evidence>
<dbReference type="eggNOG" id="ENOG502R12V">
    <property type="taxonomic scope" value="Eukaryota"/>
</dbReference>
<gene>
    <name evidence="2" type="ORF">THAOC_15229</name>
</gene>
<comment type="caution">
    <text evidence="2">The sequence shown here is derived from an EMBL/GenBank/DDBJ whole genome shotgun (WGS) entry which is preliminary data.</text>
</comment>
<sequence>MLTKCLVTPLKLAKHLDWNSRLGRLGAIMCVDISNHQIGIACAYRRHQPPATRLQSDDDGMFPASSATTITPLPPLPYLSSEAYHASYAFLNNSPGRKERSSDRVDRSFEIADQLAQIACKRGVHGVLVRWPGDLASTIFPNNSMVEQVPVDDITEGHLTMSLEERLLRGSGTSTPRSEKSDGCQGYLRGRILYLLDKCCTSRHDESKISSEPLLIEGTRPFALLDTSISEQNFTIYYQQSKYLKPPAPRLPKVQDTYGNSFMEADHFGRVPIFGNQPPPPKQGKHYYSSRERYYGYKVSTHFGTGDGNSSPNQTAMEIDRRPNDEPLVAIMQGSLAAMHVLYEFADKYLEGAINLPRWATASPRRAESNTGCGSQAGQRSNDSSPERKPPNAAAANTNKAPSTLIQMPKKRTRRRTRQK</sequence>
<dbReference type="EMBL" id="AGNL01017674">
    <property type="protein sequence ID" value="EJK64072.1"/>
    <property type="molecule type" value="Genomic_DNA"/>
</dbReference>
<dbReference type="Proteomes" id="UP000266841">
    <property type="component" value="Unassembled WGS sequence"/>
</dbReference>
<organism evidence="2 3">
    <name type="scientific">Thalassiosira oceanica</name>
    <name type="common">Marine diatom</name>
    <dbReference type="NCBI Taxonomy" id="159749"/>
    <lineage>
        <taxon>Eukaryota</taxon>
        <taxon>Sar</taxon>
        <taxon>Stramenopiles</taxon>
        <taxon>Ochrophyta</taxon>
        <taxon>Bacillariophyta</taxon>
        <taxon>Coscinodiscophyceae</taxon>
        <taxon>Thalassiosirophycidae</taxon>
        <taxon>Thalassiosirales</taxon>
        <taxon>Thalassiosiraceae</taxon>
        <taxon>Thalassiosira</taxon>
    </lineage>
</organism>
<proteinExistence type="predicted"/>
<accession>K0T0S6</accession>
<evidence type="ECO:0000256" key="1">
    <source>
        <dbReference type="SAM" id="MobiDB-lite"/>
    </source>
</evidence>
<name>K0T0S6_THAOC</name>
<dbReference type="AlphaFoldDB" id="K0T0S6"/>
<dbReference type="OrthoDB" id="54355at2759"/>
<reference evidence="2 3" key="1">
    <citation type="journal article" date="2012" name="Genome Biol.">
        <title>Genome and low-iron response of an oceanic diatom adapted to chronic iron limitation.</title>
        <authorList>
            <person name="Lommer M."/>
            <person name="Specht M."/>
            <person name="Roy A.S."/>
            <person name="Kraemer L."/>
            <person name="Andreson R."/>
            <person name="Gutowska M.A."/>
            <person name="Wolf J."/>
            <person name="Bergner S.V."/>
            <person name="Schilhabel M.B."/>
            <person name="Klostermeier U.C."/>
            <person name="Beiko R.G."/>
            <person name="Rosenstiel P."/>
            <person name="Hippler M."/>
            <person name="Laroche J."/>
        </authorList>
    </citation>
    <scope>NUCLEOTIDE SEQUENCE [LARGE SCALE GENOMIC DNA]</scope>
    <source>
        <strain evidence="2 3">CCMP1005</strain>
    </source>
</reference>
<dbReference type="OMA" id="LAQIACK"/>
<keyword evidence="3" id="KW-1185">Reference proteome</keyword>
<feature type="compositionally biased region" description="Basic residues" evidence="1">
    <location>
        <begin position="409"/>
        <end position="420"/>
    </location>
</feature>
<feature type="compositionally biased region" description="Low complexity" evidence="1">
    <location>
        <begin position="391"/>
        <end position="402"/>
    </location>
</feature>
<feature type="compositionally biased region" description="Polar residues" evidence="1">
    <location>
        <begin position="369"/>
        <end position="384"/>
    </location>
</feature>